<evidence type="ECO:0000259" key="2">
    <source>
        <dbReference type="SMART" id="SM00587"/>
    </source>
</evidence>
<dbReference type="Gene3D" id="3.90.1200.10">
    <property type="match status" value="1"/>
</dbReference>
<dbReference type="InterPro" id="IPR012877">
    <property type="entry name" value="Dhs-27"/>
</dbReference>
<gene>
    <name evidence="3" type="ORF">CAMP_LOCUS12684</name>
</gene>
<dbReference type="PANTHER" id="PTHR23020:SF11">
    <property type="entry name" value="CHK KINASE-LIKE DOMAIN-CONTAINING PROTEIN"/>
    <property type="match status" value="1"/>
</dbReference>
<feature type="coiled-coil region" evidence="1">
    <location>
        <begin position="296"/>
        <end position="326"/>
    </location>
</feature>
<dbReference type="Pfam" id="PF07914">
    <property type="entry name" value="DUF1679"/>
    <property type="match status" value="1"/>
</dbReference>
<dbReference type="AlphaFoldDB" id="A0A9P1IRT8"/>
<dbReference type="SMART" id="SM00587">
    <property type="entry name" value="CHK"/>
    <property type="match status" value="1"/>
</dbReference>
<evidence type="ECO:0000313" key="4">
    <source>
        <dbReference type="Proteomes" id="UP001152747"/>
    </source>
</evidence>
<name>A0A9P1IRT8_9PELO</name>
<reference evidence="3" key="1">
    <citation type="submission" date="2022-11" db="EMBL/GenBank/DDBJ databases">
        <authorList>
            <person name="Kikuchi T."/>
        </authorList>
    </citation>
    <scope>NUCLEOTIDE SEQUENCE</scope>
    <source>
        <strain evidence="3">PS1010</strain>
    </source>
</reference>
<protein>
    <recommendedName>
        <fullName evidence="2">CHK kinase-like domain-containing protein</fullName>
    </recommendedName>
</protein>
<dbReference type="PANTHER" id="PTHR23020">
    <property type="entry name" value="UNCHARACTERIZED NUCLEAR HORMONE RECEPTOR-RELATED"/>
    <property type="match status" value="1"/>
</dbReference>
<dbReference type="InterPro" id="IPR015897">
    <property type="entry name" value="CHK_kinase-like"/>
</dbReference>
<evidence type="ECO:0000313" key="3">
    <source>
        <dbReference type="EMBL" id="CAI5450047.1"/>
    </source>
</evidence>
<organism evidence="3 4">
    <name type="scientific">Caenorhabditis angaria</name>
    <dbReference type="NCBI Taxonomy" id="860376"/>
    <lineage>
        <taxon>Eukaryota</taxon>
        <taxon>Metazoa</taxon>
        <taxon>Ecdysozoa</taxon>
        <taxon>Nematoda</taxon>
        <taxon>Chromadorea</taxon>
        <taxon>Rhabditida</taxon>
        <taxon>Rhabditina</taxon>
        <taxon>Rhabditomorpha</taxon>
        <taxon>Rhabditoidea</taxon>
        <taxon>Rhabditidae</taxon>
        <taxon>Peloderinae</taxon>
        <taxon>Caenorhabditis</taxon>
    </lineage>
</organism>
<feature type="domain" description="CHK kinase-like" evidence="2">
    <location>
        <begin position="69"/>
        <end position="253"/>
    </location>
</feature>
<sequence length="326" mass="37460">MIPRISENANRCETIDADNMHNLLKKYSRHETNFYNLLKNRPVPHFPTAHIYYIEEVCGAETDAESGGMVAEDLVGQVHAIDFLPGLNEAQVLALMEALAGLHWITLRDLERESDFADFPEQSIFTDRLQVAMYDEAVLLEQICPEKFGNSRIQNLAWSFDYDYKTAQIQKLVQKLGRKILVHGDLNVSNILWRNAAPNEIAAIIDYQFVHVGSIAADIVRVLTLGVSRAHRKEHTDRYLKYYWQKLDELTKSDKMSNVLSFNELKEQYWETFAISSNFTLFGIGLYHKMYSDGSLGKAEKRAENLRELLDRAEGIVEDIENLARK</sequence>
<dbReference type="EMBL" id="CANHGI010000005">
    <property type="protein sequence ID" value="CAI5450047.1"/>
    <property type="molecule type" value="Genomic_DNA"/>
</dbReference>
<dbReference type="SUPFAM" id="SSF56112">
    <property type="entry name" value="Protein kinase-like (PK-like)"/>
    <property type="match status" value="1"/>
</dbReference>
<comment type="caution">
    <text evidence="3">The sequence shown here is derived from an EMBL/GenBank/DDBJ whole genome shotgun (WGS) entry which is preliminary data.</text>
</comment>
<dbReference type="InterPro" id="IPR052961">
    <property type="entry name" value="Oxido-Kinase-like_Enzymes"/>
</dbReference>
<dbReference type="InterPro" id="IPR011009">
    <property type="entry name" value="Kinase-like_dom_sf"/>
</dbReference>
<keyword evidence="4" id="KW-1185">Reference proteome</keyword>
<dbReference type="OrthoDB" id="5914377at2759"/>
<keyword evidence="1" id="KW-0175">Coiled coil</keyword>
<dbReference type="Proteomes" id="UP001152747">
    <property type="component" value="Unassembled WGS sequence"/>
</dbReference>
<accession>A0A9P1IRT8</accession>
<proteinExistence type="predicted"/>
<evidence type="ECO:0000256" key="1">
    <source>
        <dbReference type="SAM" id="Coils"/>
    </source>
</evidence>